<dbReference type="EMBL" id="PEZI01000057">
    <property type="protein sequence ID" value="PIS14417.1"/>
    <property type="molecule type" value="Genomic_DNA"/>
</dbReference>
<name>A0A2H0WP58_9BACT</name>
<proteinExistence type="predicted"/>
<evidence type="ECO:0000313" key="2">
    <source>
        <dbReference type="Proteomes" id="UP000230775"/>
    </source>
</evidence>
<accession>A0A2H0WP58</accession>
<dbReference type="AlphaFoldDB" id="A0A2H0WP58"/>
<evidence type="ECO:0000313" key="1">
    <source>
        <dbReference type="EMBL" id="PIS14417.1"/>
    </source>
</evidence>
<protein>
    <submittedName>
        <fullName evidence="1">Uncharacterized protein</fullName>
    </submittedName>
</protein>
<reference evidence="2" key="1">
    <citation type="submission" date="2017-09" db="EMBL/GenBank/DDBJ databases">
        <title>Depth-based differentiation of microbial function through sediment-hosted aquifers and enrichment of novel symbionts in the deep terrestrial subsurface.</title>
        <authorList>
            <person name="Probst A.J."/>
            <person name="Ladd B."/>
            <person name="Jarett J.K."/>
            <person name="Geller-Mcgrath D.E."/>
            <person name="Sieber C.M.K."/>
            <person name="Emerson J.B."/>
            <person name="Anantharaman K."/>
            <person name="Thomas B.C."/>
            <person name="Malmstrom R."/>
            <person name="Stieglmeier M."/>
            <person name="Klingl A."/>
            <person name="Woyke T."/>
            <person name="Ryan C.M."/>
            <person name="Banfield J.F."/>
        </authorList>
    </citation>
    <scope>NUCLEOTIDE SEQUENCE [LARGE SCALE GENOMIC DNA]</scope>
</reference>
<organism evidence="1 2">
    <name type="scientific">Candidatus Shapirobacteria bacterium CG09_land_8_20_14_0_10_39_12</name>
    <dbReference type="NCBI Taxonomy" id="1974885"/>
    <lineage>
        <taxon>Bacteria</taxon>
        <taxon>Candidatus Shapironibacteriota</taxon>
    </lineage>
</organism>
<comment type="caution">
    <text evidence="1">The sequence shown here is derived from an EMBL/GenBank/DDBJ whole genome shotgun (WGS) entry which is preliminary data.</text>
</comment>
<dbReference type="Proteomes" id="UP000230775">
    <property type="component" value="Unassembled WGS sequence"/>
</dbReference>
<gene>
    <name evidence="1" type="ORF">COT64_02770</name>
</gene>
<sequence>MTGGYVREVGPEINSRLLSFPEVKPSEKGSFVVPNNSSEGIVKLVLPSGFIDGILSLQITTKSAYKIGVSYNLKNWNIYNYPGFGARALASVSLEKGDSAGGYVYLKFFPSKDEDLLVYFDVFQYTSGLLYDANEYSGILFFPEEDIDYEGKKIIQPAIYGKYSPKKNN</sequence>